<dbReference type="PANTHER" id="PTHR32251">
    <property type="entry name" value="3-OXO-5-ALPHA-STEROID 4-DEHYDROGENASE"/>
    <property type="match status" value="1"/>
</dbReference>
<dbReference type="Proteomes" id="UP001374535">
    <property type="component" value="Chromosome 1"/>
</dbReference>
<gene>
    <name evidence="2" type="ORF">V8G54_002931</name>
</gene>
<reference evidence="2 3" key="1">
    <citation type="journal article" date="2023" name="Life. Sci Alliance">
        <title>Evolutionary insights into 3D genome organization and epigenetic landscape of Vigna mungo.</title>
        <authorList>
            <person name="Junaid A."/>
            <person name="Singh B."/>
            <person name="Bhatia S."/>
        </authorList>
    </citation>
    <scope>NUCLEOTIDE SEQUENCE [LARGE SCALE GENOMIC DNA]</scope>
    <source>
        <strain evidence="2">Urdbean</strain>
    </source>
</reference>
<evidence type="ECO:0008006" key="4">
    <source>
        <dbReference type="Google" id="ProtNLM"/>
    </source>
</evidence>
<keyword evidence="1" id="KW-0472">Membrane</keyword>
<feature type="transmembrane region" description="Helical" evidence="1">
    <location>
        <begin position="302"/>
        <end position="319"/>
    </location>
</feature>
<protein>
    <recommendedName>
        <fullName evidence="4">Steroid 5-alpha reductase C-terminal domain-containing protein</fullName>
    </recommendedName>
</protein>
<dbReference type="PROSITE" id="PS50244">
    <property type="entry name" value="S5A_REDUCTASE"/>
    <property type="match status" value="1"/>
</dbReference>
<keyword evidence="3" id="KW-1185">Reference proteome</keyword>
<feature type="transmembrane region" description="Helical" evidence="1">
    <location>
        <begin position="236"/>
        <end position="254"/>
    </location>
</feature>
<keyword evidence="1" id="KW-0812">Transmembrane</keyword>
<dbReference type="Gene3D" id="1.20.120.1630">
    <property type="match status" value="1"/>
</dbReference>
<organism evidence="2 3">
    <name type="scientific">Vigna mungo</name>
    <name type="common">Black gram</name>
    <name type="synonym">Phaseolus mungo</name>
    <dbReference type="NCBI Taxonomy" id="3915"/>
    <lineage>
        <taxon>Eukaryota</taxon>
        <taxon>Viridiplantae</taxon>
        <taxon>Streptophyta</taxon>
        <taxon>Embryophyta</taxon>
        <taxon>Tracheophyta</taxon>
        <taxon>Spermatophyta</taxon>
        <taxon>Magnoliopsida</taxon>
        <taxon>eudicotyledons</taxon>
        <taxon>Gunneridae</taxon>
        <taxon>Pentapetalae</taxon>
        <taxon>rosids</taxon>
        <taxon>fabids</taxon>
        <taxon>Fabales</taxon>
        <taxon>Fabaceae</taxon>
        <taxon>Papilionoideae</taxon>
        <taxon>50 kb inversion clade</taxon>
        <taxon>NPAAA clade</taxon>
        <taxon>indigoferoid/millettioid clade</taxon>
        <taxon>Phaseoleae</taxon>
        <taxon>Vigna</taxon>
    </lineage>
</organism>
<feature type="transmembrane region" description="Helical" evidence="1">
    <location>
        <begin position="260"/>
        <end position="281"/>
    </location>
</feature>
<dbReference type="EMBL" id="CP144700">
    <property type="protein sequence ID" value="WVZ24387.1"/>
    <property type="molecule type" value="Genomic_DNA"/>
</dbReference>
<feature type="transmembrane region" description="Helical" evidence="1">
    <location>
        <begin position="43"/>
        <end position="62"/>
    </location>
</feature>
<dbReference type="PANTHER" id="PTHR32251:SF15">
    <property type="entry name" value="3-OXO-5-ALPHA-STEROID 4-DEHYDROGENASE (DUF1295)"/>
    <property type="match status" value="1"/>
</dbReference>
<dbReference type="InterPro" id="IPR010721">
    <property type="entry name" value="UstE-like"/>
</dbReference>
<accession>A0AAQ3PB69</accession>
<feature type="transmembrane region" description="Helical" evidence="1">
    <location>
        <begin position="183"/>
        <end position="205"/>
    </location>
</feature>
<sequence length="354" mass="41424">MATIIDSHFLAFTALVTIGYQFLFFVITALLKFDKVTDFAGIAILYCILTFSLTSKSNYYYILFWKHEFHYNRRIDPGDQRLLVFSADNPDFVCWDMGNSPGVFPVIQNMNVSFHLQLYMLELNGLFSLYFARTILQWGEDRRFDEMRNNLGRLAIFWIFQAVWVWTVSLPVTLVNASDRNPFLHVVDIIGWILWAVGFIVEGTADQQKLNFKRSSENRGKWCNVGVWKYSRHPNYFGEILLWWGIFLASTPVLEGAEWLVIIGPLFLTLLLLFVSGIPLLEDSADKKFGNVDGYRIYKKRTRLVYLHFIVYFLFYPLIPLPPSVYGNLPAWFKTALLLEFPFYSRNLPQEENW</sequence>
<dbReference type="AlphaFoldDB" id="A0AAQ3PB69"/>
<keyword evidence="1" id="KW-1133">Transmembrane helix</keyword>
<feature type="transmembrane region" description="Helical" evidence="1">
    <location>
        <begin position="154"/>
        <end position="177"/>
    </location>
</feature>
<proteinExistence type="predicted"/>
<dbReference type="Pfam" id="PF06966">
    <property type="entry name" value="DUF1295"/>
    <property type="match status" value="1"/>
</dbReference>
<evidence type="ECO:0000256" key="1">
    <source>
        <dbReference type="SAM" id="Phobius"/>
    </source>
</evidence>
<evidence type="ECO:0000313" key="2">
    <source>
        <dbReference type="EMBL" id="WVZ24387.1"/>
    </source>
</evidence>
<dbReference type="GO" id="GO:0016020">
    <property type="term" value="C:membrane"/>
    <property type="evidence" value="ECO:0007669"/>
    <property type="project" value="TreeGrafter"/>
</dbReference>
<feature type="transmembrane region" description="Helical" evidence="1">
    <location>
        <begin position="12"/>
        <end position="31"/>
    </location>
</feature>
<evidence type="ECO:0000313" key="3">
    <source>
        <dbReference type="Proteomes" id="UP001374535"/>
    </source>
</evidence>
<name>A0AAQ3PB69_VIGMU</name>